<protein>
    <submittedName>
        <fullName evidence="1">Uncharacterized protein</fullName>
    </submittedName>
</protein>
<dbReference type="OrthoDB" id="1797229at2"/>
<gene>
    <name evidence="1" type="ORF">SAMN02745134_00560</name>
</gene>
<sequence>MELLPFNRPTKYYDERVKQIDEKICELIKQRKEISNNNPGYPPFEYVSQWAEKFDLYEEQLKFVFKSLWNEKAYRPFVNPNGFRMNLPVLKIVEKDNSLFSVIFIRQYSNSSVINFNIDLNETRDTSNFQLIRNNFKLSIGEEYDCRMTSGSGGKDHYSYNFVVSPPLPDNFSGIDLRFKEYKIIIGEGEKSTGNEVVIHL</sequence>
<proteinExistence type="predicted"/>
<evidence type="ECO:0000313" key="2">
    <source>
        <dbReference type="Proteomes" id="UP000192468"/>
    </source>
</evidence>
<evidence type="ECO:0000313" key="1">
    <source>
        <dbReference type="EMBL" id="SMC18430.1"/>
    </source>
</evidence>
<reference evidence="1 2" key="1">
    <citation type="submission" date="2017-04" db="EMBL/GenBank/DDBJ databases">
        <authorList>
            <person name="Afonso C.L."/>
            <person name="Miller P.J."/>
            <person name="Scott M.A."/>
            <person name="Spackman E."/>
            <person name="Goraichik I."/>
            <person name="Dimitrov K.M."/>
            <person name="Suarez D.L."/>
            <person name="Swayne D.E."/>
        </authorList>
    </citation>
    <scope>NUCLEOTIDE SEQUENCE [LARGE SCALE GENOMIC DNA]</scope>
    <source>
        <strain evidence="1 2">DSM 12555</strain>
    </source>
</reference>
<dbReference type="Proteomes" id="UP000192468">
    <property type="component" value="Unassembled WGS sequence"/>
</dbReference>
<dbReference type="EMBL" id="FWXH01000002">
    <property type="protein sequence ID" value="SMC18430.1"/>
    <property type="molecule type" value="Genomic_DNA"/>
</dbReference>
<dbReference type="AlphaFoldDB" id="A0A1W1X3N1"/>
<dbReference type="STRING" id="1121291.SAMN02745134_00560"/>
<name>A0A1W1X3N1_9CLOT</name>
<dbReference type="RefSeq" id="WP_084113745.1">
    <property type="nucleotide sequence ID" value="NZ_FWXH01000002.1"/>
</dbReference>
<accession>A0A1W1X3N1</accession>
<keyword evidence="2" id="KW-1185">Reference proteome</keyword>
<organism evidence="1 2">
    <name type="scientific">Clostridium acidisoli DSM 12555</name>
    <dbReference type="NCBI Taxonomy" id="1121291"/>
    <lineage>
        <taxon>Bacteria</taxon>
        <taxon>Bacillati</taxon>
        <taxon>Bacillota</taxon>
        <taxon>Clostridia</taxon>
        <taxon>Eubacteriales</taxon>
        <taxon>Clostridiaceae</taxon>
        <taxon>Clostridium</taxon>
    </lineage>
</organism>